<organism evidence="2 3">
    <name type="scientific">Candidatus Magnetoglobus multicellularis str. Araruama</name>
    <dbReference type="NCBI Taxonomy" id="890399"/>
    <lineage>
        <taxon>Bacteria</taxon>
        <taxon>Pseudomonadati</taxon>
        <taxon>Thermodesulfobacteriota</taxon>
        <taxon>Desulfobacteria</taxon>
        <taxon>Desulfobacterales</taxon>
        <taxon>Desulfobacteraceae</taxon>
        <taxon>Candidatus Magnetoglobus</taxon>
    </lineage>
</organism>
<dbReference type="InterPro" id="IPR000157">
    <property type="entry name" value="TIR_dom"/>
</dbReference>
<dbReference type="InterPro" id="IPR035897">
    <property type="entry name" value="Toll_tir_struct_dom_sf"/>
</dbReference>
<dbReference type="Proteomes" id="UP000189670">
    <property type="component" value="Unassembled WGS sequence"/>
</dbReference>
<dbReference type="PROSITE" id="PS50104">
    <property type="entry name" value="TIR"/>
    <property type="match status" value="1"/>
</dbReference>
<feature type="non-terminal residue" evidence="2">
    <location>
        <position position="130"/>
    </location>
</feature>
<dbReference type="Pfam" id="PF13676">
    <property type="entry name" value="TIR_2"/>
    <property type="match status" value="1"/>
</dbReference>
<feature type="domain" description="TIR" evidence="1">
    <location>
        <begin position="10"/>
        <end position="130"/>
    </location>
</feature>
<dbReference type="AlphaFoldDB" id="A0A1V1P026"/>
<dbReference type="Gene3D" id="3.40.50.10140">
    <property type="entry name" value="Toll/interleukin-1 receptor homology (TIR) domain"/>
    <property type="match status" value="1"/>
</dbReference>
<reference evidence="3" key="1">
    <citation type="submission" date="2012-11" db="EMBL/GenBank/DDBJ databases">
        <authorList>
            <person name="Lucero-Rivera Y.E."/>
            <person name="Tovar-Ramirez D."/>
        </authorList>
    </citation>
    <scope>NUCLEOTIDE SEQUENCE [LARGE SCALE GENOMIC DNA]</scope>
    <source>
        <strain evidence="3">Araruama</strain>
    </source>
</reference>
<gene>
    <name evidence="2" type="ORF">OMM_10746</name>
</gene>
<evidence type="ECO:0000313" key="3">
    <source>
        <dbReference type="Proteomes" id="UP000189670"/>
    </source>
</evidence>
<evidence type="ECO:0000259" key="1">
    <source>
        <dbReference type="PROSITE" id="PS50104"/>
    </source>
</evidence>
<dbReference type="GO" id="GO:0007165">
    <property type="term" value="P:signal transduction"/>
    <property type="evidence" value="ECO:0007669"/>
    <property type="project" value="InterPro"/>
</dbReference>
<accession>A0A1V1P026</accession>
<evidence type="ECO:0000313" key="2">
    <source>
        <dbReference type="EMBL" id="ETR68219.1"/>
    </source>
</evidence>
<dbReference type="EMBL" id="ATBP01001030">
    <property type="protein sequence ID" value="ETR68219.1"/>
    <property type="molecule type" value="Genomic_DNA"/>
</dbReference>
<name>A0A1V1P026_9BACT</name>
<proteinExistence type="predicted"/>
<sequence>MIGYNIRNISMKKAFLSYSHKDSQFVEELYRRLVRDGVSCFFDKSSILWGDNWVMALEKGLDQADFLVMVLSPHYIESEWGKLEYTTTMLDDPNNVKRKMKPLLLTHCDIPRFLKPIQLIDVSSSALFEQ</sequence>
<dbReference type="SUPFAM" id="SSF52200">
    <property type="entry name" value="Toll/Interleukin receptor TIR domain"/>
    <property type="match status" value="1"/>
</dbReference>
<protein>
    <recommendedName>
        <fullName evidence="1">TIR domain-containing protein</fullName>
    </recommendedName>
</protein>
<comment type="caution">
    <text evidence="2">The sequence shown here is derived from an EMBL/GenBank/DDBJ whole genome shotgun (WGS) entry which is preliminary data.</text>
</comment>